<feature type="region of interest" description="Disordered" evidence="1">
    <location>
        <begin position="1"/>
        <end position="22"/>
    </location>
</feature>
<protein>
    <submittedName>
        <fullName evidence="3">Uncharacterized protein</fullName>
    </submittedName>
</protein>
<dbReference type="WBParaSite" id="nRc.2.0.1.t41691-RA">
    <property type="protein sequence ID" value="nRc.2.0.1.t41691-RA"/>
    <property type="gene ID" value="nRc.2.0.1.g41691"/>
</dbReference>
<dbReference type="Proteomes" id="UP000887565">
    <property type="component" value="Unplaced"/>
</dbReference>
<sequence length="74" mass="9018">MQISSENNKLRMENVRYEESESESRQQLEICQIKLQEITTKDEDLQREIYTLQKSERSLQQNKRENEEKVQDLK</sequence>
<name>A0A915KT81_ROMCU</name>
<keyword evidence="2" id="KW-1185">Reference proteome</keyword>
<feature type="compositionally biased region" description="Basic and acidic residues" evidence="1">
    <location>
        <begin position="8"/>
        <end position="22"/>
    </location>
</feature>
<reference evidence="3" key="1">
    <citation type="submission" date="2022-11" db="UniProtKB">
        <authorList>
            <consortium name="WormBaseParasite"/>
        </authorList>
    </citation>
    <scope>IDENTIFICATION</scope>
</reference>
<evidence type="ECO:0000256" key="1">
    <source>
        <dbReference type="SAM" id="MobiDB-lite"/>
    </source>
</evidence>
<dbReference type="AlphaFoldDB" id="A0A915KT81"/>
<accession>A0A915KT81</accession>
<organism evidence="2 3">
    <name type="scientific">Romanomermis culicivorax</name>
    <name type="common">Nematode worm</name>
    <dbReference type="NCBI Taxonomy" id="13658"/>
    <lineage>
        <taxon>Eukaryota</taxon>
        <taxon>Metazoa</taxon>
        <taxon>Ecdysozoa</taxon>
        <taxon>Nematoda</taxon>
        <taxon>Enoplea</taxon>
        <taxon>Dorylaimia</taxon>
        <taxon>Mermithida</taxon>
        <taxon>Mermithoidea</taxon>
        <taxon>Mermithidae</taxon>
        <taxon>Romanomermis</taxon>
    </lineage>
</organism>
<evidence type="ECO:0000313" key="3">
    <source>
        <dbReference type="WBParaSite" id="nRc.2.0.1.t41691-RA"/>
    </source>
</evidence>
<evidence type="ECO:0000313" key="2">
    <source>
        <dbReference type="Proteomes" id="UP000887565"/>
    </source>
</evidence>
<proteinExistence type="predicted"/>